<protein>
    <submittedName>
        <fullName evidence="3">CpaF family protein</fullName>
    </submittedName>
</protein>
<evidence type="ECO:0000256" key="1">
    <source>
        <dbReference type="ARBA" id="ARBA00006611"/>
    </source>
</evidence>
<dbReference type="InterPro" id="IPR001482">
    <property type="entry name" value="T2SS/T4SS_dom"/>
</dbReference>
<evidence type="ECO:0000313" key="4">
    <source>
        <dbReference type="Proteomes" id="UP000510934"/>
    </source>
</evidence>
<dbReference type="PANTHER" id="PTHR30486">
    <property type="entry name" value="TWITCHING MOTILITY PROTEIN PILT"/>
    <property type="match status" value="1"/>
</dbReference>
<feature type="domain" description="Bacterial type II secretion system protein E" evidence="2">
    <location>
        <begin position="29"/>
        <end position="287"/>
    </location>
</feature>
<accession>A0A7D5W2E4</accession>
<geneLocation type="plasmid" evidence="4">
    <name>pbs1142</name>
</geneLocation>
<dbReference type="SUPFAM" id="SSF52540">
    <property type="entry name" value="P-loop containing nucleoside triphosphate hydrolases"/>
    <property type="match status" value="1"/>
</dbReference>
<dbReference type="PANTHER" id="PTHR30486:SF6">
    <property type="entry name" value="TYPE IV PILUS RETRACTATION ATPASE PILT"/>
    <property type="match status" value="1"/>
</dbReference>
<evidence type="ECO:0000259" key="2">
    <source>
        <dbReference type="Pfam" id="PF00437"/>
    </source>
</evidence>
<dbReference type="GO" id="GO:0016887">
    <property type="term" value="F:ATP hydrolysis activity"/>
    <property type="evidence" value="ECO:0007669"/>
    <property type="project" value="InterPro"/>
</dbReference>
<dbReference type="Gene3D" id="3.40.50.300">
    <property type="entry name" value="P-loop containing nucleotide triphosphate hydrolases"/>
    <property type="match status" value="1"/>
</dbReference>
<dbReference type="InterPro" id="IPR050921">
    <property type="entry name" value="T4SS_GSP_E_ATPase"/>
</dbReference>
<gene>
    <name evidence="3" type="ORF">H0H12_29750</name>
</gene>
<dbReference type="Gene3D" id="3.30.450.90">
    <property type="match status" value="1"/>
</dbReference>
<evidence type="ECO:0000313" key="3">
    <source>
        <dbReference type="EMBL" id="QLJ17465.1"/>
    </source>
</evidence>
<comment type="similarity">
    <text evidence="1">Belongs to the GSP E family.</text>
</comment>
<dbReference type="Pfam" id="PF00437">
    <property type="entry name" value="T2SSE"/>
    <property type="match status" value="1"/>
</dbReference>
<reference evidence="3 4" key="1">
    <citation type="journal article" date="2009" name="Mikrobiologiia">
        <title>[Phenanthren biodegradation and interaction of Pseudomonas putida BS3701 and Burkholderia sp.BS3702 in plant rhizosphere].</title>
        <authorList>
            <person name="Ovchinnikova A.A."/>
            <person name="Vetrova A.A."/>
            <person name="Filonov A.E."/>
            <person name="Boronin A.M."/>
        </authorList>
    </citation>
    <scope>NUCLEOTIDE SEQUENCE [LARGE SCALE GENOMIC DNA]</scope>
    <source>
        <strain evidence="3 4">BS3701</strain>
        <plasmid evidence="4">pbs1142</plasmid>
    </source>
</reference>
<dbReference type="EMBL" id="CP059054">
    <property type="protein sequence ID" value="QLJ17465.1"/>
    <property type="molecule type" value="Genomic_DNA"/>
</dbReference>
<organism evidence="3 4">
    <name type="scientific">Pseudomonas putida</name>
    <name type="common">Arthrobacter siderocapsulatus</name>
    <dbReference type="NCBI Taxonomy" id="303"/>
    <lineage>
        <taxon>Bacteria</taxon>
        <taxon>Pseudomonadati</taxon>
        <taxon>Pseudomonadota</taxon>
        <taxon>Gammaproteobacteria</taxon>
        <taxon>Pseudomonadales</taxon>
        <taxon>Pseudomonadaceae</taxon>
        <taxon>Pseudomonas</taxon>
    </lineage>
</organism>
<dbReference type="InterPro" id="IPR027417">
    <property type="entry name" value="P-loop_NTPase"/>
</dbReference>
<proteinExistence type="inferred from homology"/>
<name>A0A7D5W2E4_PSEPU</name>
<keyword evidence="3" id="KW-0614">Plasmid</keyword>
<dbReference type="Proteomes" id="UP000510934">
    <property type="component" value="Plasmid pBS1142"/>
</dbReference>
<dbReference type="AlphaFoldDB" id="A0A7D5W2E4"/>
<sequence>MTDFGVVPKEDVQGWDLVKYYFAPLMPYYLDESVTEIMVNRFDYIVIERANKLERIEGLQFESETALQNLIFQVANRLNQLVDDDNPVLHARFPDGSRLCCTLPIVSPGGATITLRCKPRKDLTFDDLIAFGALTPEMVDYIGECVSRADSMLVTGNTGSGKTSLLRACGKFVGKAERMVTAEDTLELHMKRMIPGTVAMEAAKRRTPDGVKPLTLANLIETMLRQRPDRPWVGEVRDAAAADAVMQLSNTGHEGLATSLHANGPEDAIRRFQYLLASAGLVSYELAGHQVMNAFQLLIHCHRSYKFGRKVTHISRVEGEKIIPVFVYNEKTGEHERVGGQQAGRAA</sequence>